<protein>
    <submittedName>
        <fullName evidence="1">Uncharacterized protein</fullName>
    </submittedName>
</protein>
<proteinExistence type="predicted"/>
<dbReference type="Proteomes" id="UP001495147">
    <property type="component" value="Unassembled WGS sequence"/>
</dbReference>
<sequence>MAPANEIEKPVSKSKASAKTIGNPNFGMNMPMMCSAFDTSMWLSAA</sequence>
<reference evidence="1 2" key="1">
    <citation type="submission" date="2024-05" db="EMBL/GenBank/DDBJ databases">
        <title>Roseateles sp. DJS-2-20 16S ribosomal RNA gene Genome sequencing and assembly.</title>
        <authorList>
            <person name="Woo H."/>
        </authorList>
    </citation>
    <scope>NUCLEOTIDE SEQUENCE [LARGE SCALE GENOMIC DNA]</scope>
    <source>
        <strain evidence="1 2">DJS-2-20</strain>
    </source>
</reference>
<accession>A0ABV0FZC5</accession>
<dbReference type="RefSeq" id="WP_347703603.1">
    <property type="nucleotide sequence ID" value="NZ_JBDPZD010000001.1"/>
</dbReference>
<gene>
    <name evidence="1" type="ORF">ABDJ85_04825</name>
</gene>
<keyword evidence="2" id="KW-1185">Reference proteome</keyword>
<organism evidence="1 2">
    <name type="scientific">Roseateles paludis</name>
    <dbReference type="NCBI Taxonomy" id="3145238"/>
    <lineage>
        <taxon>Bacteria</taxon>
        <taxon>Pseudomonadati</taxon>
        <taxon>Pseudomonadota</taxon>
        <taxon>Betaproteobacteria</taxon>
        <taxon>Burkholderiales</taxon>
        <taxon>Sphaerotilaceae</taxon>
        <taxon>Roseateles</taxon>
    </lineage>
</organism>
<comment type="caution">
    <text evidence="1">The sequence shown here is derived from an EMBL/GenBank/DDBJ whole genome shotgun (WGS) entry which is preliminary data.</text>
</comment>
<dbReference type="EMBL" id="JBDPZD010000001">
    <property type="protein sequence ID" value="MEO3690782.1"/>
    <property type="molecule type" value="Genomic_DNA"/>
</dbReference>
<name>A0ABV0FZC5_9BURK</name>
<evidence type="ECO:0000313" key="2">
    <source>
        <dbReference type="Proteomes" id="UP001495147"/>
    </source>
</evidence>
<evidence type="ECO:0000313" key="1">
    <source>
        <dbReference type="EMBL" id="MEO3690782.1"/>
    </source>
</evidence>